<evidence type="ECO:0000256" key="1">
    <source>
        <dbReference type="SAM" id="MobiDB-lite"/>
    </source>
</evidence>
<comment type="caution">
    <text evidence="2">The sequence shown here is derived from an EMBL/GenBank/DDBJ whole genome shotgun (WGS) entry which is preliminary data.</text>
</comment>
<gene>
    <name evidence="2" type="ORF">GCM10023175_26020</name>
</gene>
<proteinExistence type="predicted"/>
<feature type="region of interest" description="Disordered" evidence="1">
    <location>
        <begin position="34"/>
        <end position="55"/>
    </location>
</feature>
<evidence type="ECO:0000313" key="2">
    <source>
        <dbReference type="EMBL" id="GAA4545689.1"/>
    </source>
</evidence>
<keyword evidence="3" id="KW-1185">Reference proteome</keyword>
<evidence type="ECO:0000313" key="3">
    <source>
        <dbReference type="Proteomes" id="UP001501598"/>
    </source>
</evidence>
<accession>A0ABP8RRS9</accession>
<dbReference type="RefSeq" id="WP_345416645.1">
    <property type="nucleotide sequence ID" value="NZ_BAABGT010000032.1"/>
</dbReference>
<dbReference type="Proteomes" id="UP001501598">
    <property type="component" value="Unassembled WGS sequence"/>
</dbReference>
<reference evidence="3" key="1">
    <citation type="journal article" date="2019" name="Int. J. Syst. Evol. Microbiol.">
        <title>The Global Catalogue of Microorganisms (GCM) 10K type strain sequencing project: providing services to taxonomists for standard genome sequencing and annotation.</title>
        <authorList>
            <consortium name="The Broad Institute Genomics Platform"/>
            <consortium name="The Broad Institute Genome Sequencing Center for Infectious Disease"/>
            <person name="Wu L."/>
            <person name="Ma J."/>
        </authorList>
    </citation>
    <scope>NUCLEOTIDE SEQUENCE [LARGE SCALE GENOMIC DNA]</scope>
    <source>
        <strain evidence="3">JCM 17906</strain>
    </source>
</reference>
<feature type="compositionally biased region" description="Basic and acidic residues" evidence="1">
    <location>
        <begin position="37"/>
        <end position="49"/>
    </location>
</feature>
<organism evidence="2 3">
    <name type="scientific">Pseudonocardia xishanensis</name>
    <dbReference type="NCBI Taxonomy" id="630995"/>
    <lineage>
        <taxon>Bacteria</taxon>
        <taxon>Bacillati</taxon>
        <taxon>Actinomycetota</taxon>
        <taxon>Actinomycetes</taxon>
        <taxon>Pseudonocardiales</taxon>
        <taxon>Pseudonocardiaceae</taxon>
        <taxon>Pseudonocardia</taxon>
    </lineage>
</organism>
<dbReference type="EMBL" id="BAABGT010000032">
    <property type="protein sequence ID" value="GAA4545689.1"/>
    <property type="molecule type" value="Genomic_DNA"/>
</dbReference>
<sequence>MPADSTPAERSLRARAAAHARWARCPNRTEATAAARAARDSRIEDRVDPDGVMSPQDRARAVENYRRAHMTRMALRSAQARRRRRDGGAA</sequence>
<protein>
    <submittedName>
        <fullName evidence="2">Uncharacterized protein</fullName>
    </submittedName>
</protein>
<name>A0ABP8RRS9_9PSEU</name>